<dbReference type="RefSeq" id="WP_269017636.1">
    <property type="nucleotide sequence ID" value="NZ_FOVC01000005.1"/>
</dbReference>
<proteinExistence type="predicted"/>
<dbReference type="EMBL" id="FOVC01000005">
    <property type="protein sequence ID" value="SFN32452.1"/>
    <property type="molecule type" value="Genomic_DNA"/>
</dbReference>
<organism evidence="1 2">
    <name type="scientific">Izhakiella capsodis</name>
    <dbReference type="NCBI Taxonomy" id="1367852"/>
    <lineage>
        <taxon>Bacteria</taxon>
        <taxon>Pseudomonadati</taxon>
        <taxon>Pseudomonadota</taxon>
        <taxon>Gammaproteobacteria</taxon>
        <taxon>Enterobacterales</taxon>
        <taxon>Erwiniaceae</taxon>
        <taxon>Izhakiella</taxon>
    </lineage>
</organism>
<protein>
    <submittedName>
        <fullName evidence="1">Uncharacterized protein</fullName>
    </submittedName>
</protein>
<reference evidence="2" key="1">
    <citation type="submission" date="2016-10" db="EMBL/GenBank/DDBJ databases">
        <authorList>
            <person name="Varghese N."/>
            <person name="Submissions S."/>
        </authorList>
    </citation>
    <scope>NUCLEOTIDE SEQUENCE [LARGE SCALE GENOMIC DNA]</scope>
    <source>
        <strain evidence="2">N6PO6</strain>
    </source>
</reference>
<keyword evidence="2" id="KW-1185">Reference proteome</keyword>
<evidence type="ECO:0000313" key="1">
    <source>
        <dbReference type="EMBL" id="SFN32452.1"/>
    </source>
</evidence>
<name>A0A1I4Y310_9GAMM</name>
<dbReference type="Proteomes" id="UP000242222">
    <property type="component" value="Unassembled WGS sequence"/>
</dbReference>
<dbReference type="AlphaFoldDB" id="A0A1I4Y310"/>
<accession>A0A1I4Y310</accession>
<evidence type="ECO:0000313" key="2">
    <source>
        <dbReference type="Proteomes" id="UP000242222"/>
    </source>
</evidence>
<gene>
    <name evidence="1" type="ORF">SAMN05216516_105176</name>
</gene>
<dbReference type="STRING" id="1367852.SAMN05216516_105176"/>
<sequence>MSLPFGRLTHPGDINGYHQQPPTCCVNVGLAVQLTGLIPPLC</sequence>